<dbReference type="AlphaFoldDB" id="A0AAU9IP89"/>
<dbReference type="InterPro" id="IPR007886">
    <property type="entry name" value="AlaDH/PNT_N"/>
</dbReference>
<accession>A0AAU9IP89</accession>
<dbReference type="Proteomes" id="UP001162131">
    <property type="component" value="Unassembled WGS sequence"/>
</dbReference>
<organism evidence="4 5">
    <name type="scientific">Blepharisma stoltei</name>
    <dbReference type="NCBI Taxonomy" id="1481888"/>
    <lineage>
        <taxon>Eukaryota</taxon>
        <taxon>Sar</taxon>
        <taxon>Alveolata</taxon>
        <taxon>Ciliophora</taxon>
        <taxon>Postciliodesmatophora</taxon>
        <taxon>Heterotrichea</taxon>
        <taxon>Heterotrichida</taxon>
        <taxon>Blepharismidae</taxon>
        <taxon>Blepharisma</taxon>
    </lineage>
</organism>
<proteinExistence type="predicted"/>
<protein>
    <recommendedName>
        <fullName evidence="6">Alanine dehydrogenase/pyridine nucleotide transhydrogenase N-terminal domain-containing protein</fullName>
    </recommendedName>
</protein>
<dbReference type="InterPro" id="IPR051168">
    <property type="entry name" value="AASS"/>
</dbReference>
<reference evidence="4" key="1">
    <citation type="submission" date="2021-09" db="EMBL/GenBank/DDBJ databases">
        <authorList>
            <consortium name="AG Swart"/>
            <person name="Singh M."/>
            <person name="Singh A."/>
            <person name="Seah K."/>
            <person name="Emmerich C."/>
        </authorList>
    </citation>
    <scope>NUCLEOTIDE SEQUENCE</scope>
    <source>
        <strain evidence="4">ATCC30299</strain>
    </source>
</reference>
<dbReference type="GO" id="GO:0004753">
    <property type="term" value="F:saccharopine dehydrogenase activity"/>
    <property type="evidence" value="ECO:0007669"/>
    <property type="project" value="TreeGrafter"/>
</dbReference>
<dbReference type="SMART" id="SM01002">
    <property type="entry name" value="AlaDh_PNT_C"/>
    <property type="match status" value="1"/>
</dbReference>
<dbReference type="PANTHER" id="PTHR11133">
    <property type="entry name" value="SACCHAROPINE DEHYDROGENASE"/>
    <property type="match status" value="1"/>
</dbReference>
<dbReference type="InterPro" id="IPR007698">
    <property type="entry name" value="AlaDH/PNT_NAD(H)-bd"/>
</dbReference>
<dbReference type="Gene3D" id="3.40.50.720">
    <property type="entry name" value="NAD(P)-binding Rossmann-like Domain"/>
    <property type="match status" value="1"/>
</dbReference>
<dbReference type="SMART" id="SM01003">
    <property type="entry name" value="AlaDh_PNT_N"/>
    <property type="match status" value="1"/>
</dbReference>
<dbReference type="CDD" id="cd12189">
    <property type="entry name" value="LKR_SDH_like"/>
    <property type="match status" value="1"/>
</dbReference>
<dbReference type="PANTHER" id="PTHR11133:SF22">
    <property type="entry name" value="ALPHA-AMINOADIPIC SEMIALDEHYDE SYNTHASE, MITOCHONDRIAL"/>
    <property type="match status" value="1"/>
</dbReference>
<feature type="domain" description="Alanine dehydrogenase/pyridine nucleotide transhydrogenase NAD(H)-binding" evidence="2">
    <location>
        <begin position="188"/>
        <end position="347"/>
    </location>
</feature>
<keyword evidence="5" id="KW-1185">Reference proteome</keyword>
<evidence type="ECO:0000313" key="5">
    <source>
        <dbReference type="Proteomes" id="UP001162131"/>
    </source>
</evidence>
<dbReference type="GO" id="GO:0005737">
    <property type="term" value="C:cytoplasm"/>
    <property type="evidence" value="ECO:0007669"/>
    <property type="project" value="TreeGrafter"/>
</dbReference>
<comment type="caution">
    <text evidence="4">The sequence shown here is derived from an EMBL/GenBank/DDBJ whole genome shotgun (WGS) entry which is preliminary data.</text>
</comment>
<evidence type="ECO:0000256" key="1">
    <source>
        <dbReference type="ARBA" id="ARBA00023002"/>
    </source>
</evidence>
<dbReference type="GO" id="GO:0019878">
    <property type="term" value="P:lysine biosynthetic process via aminoadipic acid"/>
    <property type="evidence" value="ECO:0007669"/>
    <property type="project" value="TreeGrafter"/>
</dbReference>
<gene>
    <name evidence="4" type="ORF">BSTOLATCC_MIC14330</name>
</gene>
<dbReference type="SUPFAM" id="SSF52283">
    <property type="entry name" value="Formate/glycerate dehydrogenase catalytic domain-like"/>
    <property type="match status" value="1"/>
</dbReference>
<sequence>MEGTPGTIGLRRETKTYWERRVAITPKDVTVLINEGIRVLVQPSPTRCFSDIEFLKAGAEITEDLSEAQLIIGIKEVPIAELLPNRSYLFFSHTYKGQPYNMPLLDALLEKRIRLFDYELIKDVNPPHNRLVAFGVFAGNAGVIDFIQGLGKFLLMRNISTPFILQGFSYMYRNLADACQNIRNIGEIISKEGFLPSLSPMIFGVTGTGRCAEGAMQILTIFPHEILTPEELLKFEPTPESRFKIYIVQFPSDKIIERKEGGGYDREEFHENPELYQSTFIKYAEKLSVIVHCAFWSTKQPRLLTIEQARTLKGRLLGICDISCDFNGGIQICRKFTTPEDPFYLYCPTDDRIYRLNQEHAQTSILYHSMDFLPSELPRDASEHFSHKILGYVRELAWDNANKPFEEMSLHPEIKHAMETCHGDLTPSFQYIKELRKKTVIPVDTHDHVYEMGQIISKNEDLLADLENTKYRQGLIPESENAIYQLSEIIEDNNNIIQG</sequence>
<evidence type="ECO:0000313" key="4">
    <source>
        <dbReference type="EMBL" id="CAG9315576.1"/>
    </source>
</evidence>
<keyword evidence="1" id="KW-0560">Oxidoreductase</keyword>
<evidence type="ECO:0000259" key="2">
    <source>
        <dbReference type="SMART" id="SM01002"/>
    </source>
</evidence>
<feature type="domain" description="Alanine dehydrogenase/pyridine nucleotide transhydrogenase N-terminal" evidence="3">
    <location>
        <begin position="9"/>
        <end position="141"/>
    </location>
</feature>
<dbReference type="FunFam" id="3.40.50.720:FF:000087">
    <property type="entry name" value="alpha-aminoadipic semialdehyde synthase, mitochondrial"/>
    <property type="match status" value="1"/>
</dbReference>
<evidence type="ECO:0000259" key="3">
    <source>
        <dbReference type="SMART" id="SM01003"/>
    </source>
</evidence>
<evidence type="ECO:0008006" key="6">
    <source>
        <dbReference type="Google" id="ProtNLM"/>
    </source>
</evidence>
<dbReference type="EMBL" id="CAJZBQ010000014">
    <property type="protein sequence ID" value="CAG9315576.1"/>
    <property type="molecule type" value="Genomic_DNA"/>
</dbReference>
<name>A0AAU9IP89_9CILI</name>
<dbReference type="Pfam" id="PF05222">
    <property type="entry name" value="AlaDh_PNT_N"/>
    <property type="match status" value="1"/>
</dbReference>